<dbReference type="CDD" id="cd02440">
    <property type="entry name" value="AdoMet_MTases"/>
    <property type="match status" value="1"/>
</dbReference>
<organism evidence="2 3">
    <name type="scientific">Pedobacter cryoconitis</name>
    <dbReference type="NCBI Taxonomy" id="188932"/>
    <lineage>
        <taxon>Bacteria</taxon>
        <taxon>Pseudomonadati</taxon>
        <taxon>Bacteroidota</taxon>
        <taxon>Sphingobacteriia</taxon>
        <taxon>Sphingobacteriales</taxon>
        <taxon>Sphingobacteriaceae</taxon>
        <taxon>Pedobacter</taxon>
    </lineage>
</organism>
<sequence>MNRIEIFKTNIQEQSQAEEMKGFWDSSFIEHQAMWGFEPTNSAVIAKDLFIEQGIKDVLIPGIGYGRNARVFMENDIKVTGIEISPTAIEMAKEYYNSDMEIFQGSVTNMPFDTHLYEGIFCYGLVYLLNPDQRGKMINDSYNQLKPGGWMIFAVVSKNSSNYGKGKEVAKDTFEIGKGGQVFFYDMDTAKQDFEKHGLTDLFEIEEPNKTSTGKSSFKFILIKCKK</sequence>
<dbReference type="InterPro" id="IPR029063">
    <property type="entry name" value="SAM-dependent_MTases_sf"/>
</dbReference>
<protein>
    <submittedName>
        <fullName evidence="2">SAM-dependent methyltransferase</fullName>
    </submittedName>
</protein>
<name>A0A7W8YU51_9SPHI</name>
<dbReference type="Gene3D" id="3.40.50.150">
    <property type="entry name" value="Vaccinia Virus protein VP39"/>
    <property type="match status" value="1"/>
</dbReference>
<evidence type="ECO:0000313" key="3">
    <source>
        <dbReference type="Proteomes" id="UP000537718"/>
    </source>
</evidence>
<proteinExistence type="predicted"/>
<dbReference type="EMBL" id="JACHCF010000006">
    <property type="protein sequence ID" value="MBB5621839.1"/>
    <property type="molecule type" value="Genomic_DNA"/>
</dbReference>
<dbReference type="GO" id="GO:0008168">
    <property type="term" value="F:methyltransferase activity"/>
    <property type="evidence" value="ECO:0007669"/>
    <property type="project" value="UniProtKB-KW"/>
</dbReference>
<comment type="caution">
    <text evidence="2">The sequence shown here is derived from an EMBL/GenBank/DDBJ whole genome shotgun (WGS) entry which is preliminary data.</text>
</comment>
<dbReference type="SUPFAM" id="SSF53335">
    <property type="entry name" value="S-adenosyl-L-methionine-dependent methyltransferases"/>
    <property type="match status" value="1"/>
</dbReference>
<dbReference type="InterPro" id="IPR041698">
    <property type="entry name" value="Methyltransf_25"/>
</dbReference>
<keyword evidence="2" id="KW-0808">Transferase</keyword>
<gene>
    <name evidence="2" type="ORF">HDE69_002902</name>
</gene>
<feature type="domain" description="Methyltransferase" evidence="1">
    <location>
        <begin position="58"/>
        <end position="149"/>
    </location>
</feature>
<evidence type="ECO:0000259" key="1">
    <source>
        <dbReference type="Pfam" id="PF13649"/>
    </source>
</evidence>
<dbReference type="Proteomes" id="UP000537718">
    <property type="component" value="Unassembled WGS sequence"/>
</dbReference>
<accession>A0A7W8YU51</accession>
<keyword evidence="2" id="KW-0489">Methyltransferase</keyword>
<evidence type="ECO:0000313" key="2">
    <source>
        <dbReference type="EMBL" id="MBB5621839.1"/>
    </source>
</evidence>
<dbReference type="Pfam" id="PF13649">
    <property type="entry name" value="Methyltransf_25"/>
    <property type="match status" value="1"/>
</dbReference>
<reference evidence="2 3" key="1">
    <citation type="submission" date="2020-08" db="EMBL/GenBank/DDBJ databases">
        <title>Genomic Encyclopedia of Type Strains, Phase IV (KMG-V): Genome sequencing to study the core and pangenomes of soil and plant-associated prokaryotes.</title>
        <authorList>
            <person name="Whitman W."/>
        </authorList>
    </citation>
    <scope>NUCLEOTIDE SEQUENCE [LARGE SCALE GENOMIC DNA]</scope>
    <source>
        <strain evidence="2 3">MP7CTX6</strain>
    </source>
</reference>
<dbReference type="GO" id="GO:0032259">
    <property type="term" value="P:methylation"/>
    <property type="evidence" value="ECO:0007669"/>
    <property type="project" value="UniProtKB-KW"/>
</dbReference>
<dbReference type="RefSeq" id="WP_260319778.1">
    <property type="nucleotide sequence ID" value="NZ_JACHCF010000006.1"/>
</dbReference>
<dbReference type="AlphaFoldDB" id="A0A7W8YU51"/>